<name>A0A0C3FRQ7_PILCF</name>
<evidence type="ECO:0000313" key="4">
    <source>
        <dbReference type="Proteomes" id="UP000054166"/>
    </source>
</evidence>
<dbReference type="AlphaFoldDB" id="A0A0C3FRQ7"/>
<keyword evidence="2" id="KW-1133">Transmembrane helix</keyword>
<dbReference type="EMBL" id="KN832994">
    <property type="protein sequence ID" value="KIM82434.1"/>
    <property type="molecule type" value="Genomic_DNA"/>
</dbReference>
<keyword evidence="4" id="KW-1185">Reference proteome</keyword>
<protein>
    <submittedName>
        <fullName evidence="3">Uncharacterized protein</fullName>
    </submittedName>
</protein>
<evidence type="ECO:0000313" key="3">
    <source>
        <dbReference type="EMBL" id="KIM82434.1"/>
    </source>
</evidence>
<keyword evidence="2" id="KW-0812">Transmembrane</keyword>
<feature type="compositionally biased region" description="Polar residues" evidence="1">
    <location>
        <begin position="382"/>
        <end position="397"/>
    </location>
</feature>
<sequence length="517" mass="56899">MRADEINIHVTAGVRQFERGLKRNFTNDDTSHIITVGERYYNDRPRGVTNGRTPVPRYVPRLRTPISATLKKISHIVESFFSARVEEIFRSLEDQMSGLDVKDILMVGGFGQSAYLHAAIKRRFESPDCQITAAHAGSSKAVADGAVIWLLKTRVTGTHSLGSNEAVATYIPNSDAPANLETIIEDEVFEAQSVTIWPKPGTKPSESVPPASNNFARPQSQWRGGCVLSVHDSGVADDWLHYHYEHELLVHLRTNDIGGPVASMLSVDAPALTIFATLSSQTIGIADGLSQLSGFPVIIRPTTEDPSARFECHGSPNPDGSSTSQMNNRSNTVTTENHQQGSLRRGALTRRPPGRDHHLDEQSEDDDDRTHPPDAASDLGLSCTTDPLPTPDVSFNSYPPPPDASSTPATDPIYHDTDIRVKILVNGENKDDFLRLRTTVMEGWTAARPNQTLKHTSIASKYSGHLLSLLTTRQALWVFLPISSLFCVSKILYLLDTTNRLSNTRLSKTNKQAKRPI</sequence>
<organism evidence="3 4">
    <name type="scientific">Piloderma croceum (strain F 1598)</name>
    <dbReference type="NCBI Taxonomy" id="765440"/>
    <lineage>
        <taxon>Eukaryota</taxon>
        <taxon>Fungi</taxon>
        <taxon>Dikarya</taxon>
        <taxon>Basidiomycota</taxon>
        <taxon>Agaricomycotina</taxon>
        <taxon>Agaricomycetes</taxon>
        <taxon>Agaricomycetidae</taxon>
        <taxon>Atheliales</taxon>
        <taxon>Atheliaceae</taxon>
        <taxon>Piloderma</taxon>
    </lineage>
</organism>
<dbReference type="Proteomes" id="UP000054166">
    <property type="component" value="Unassembled WGS sequence"/>
</dbReference>
<dbReference type="HOGENOM" id="CLU_526881_0_0_1"/>
<keyword evidence="2" id="KW-0472">Membrane</keyword>
<feature type="compositionally biased region" description="Polar residues" evidence="1">
    <location>
        <begin position="318"/>
        <end position="342"/>
    </location>
</feature>
<dbReference type="InParanoid" id="A0A0C3FRQ7"/>
<accession>A0A0C3FRQ7</accession>
<feature type="transmembrane region" description="Helical" evidence="2">
    <location>
        <begin position="475"/>
        <end position="495"/>
    </location>
</feature>
<proteinExistence type="predicted"/>
<dbReference type="OrthoDB" id="3066481at2759"/>
<reference evidence="4" key="2">
    <citation type="submission" date="2015-01" db="EMBL/GenBank/DDBJ databases">
        <title>Evolutionary Origins and Diversification of the Mycorrhizal Mutualists.</title>
        <authorList>
            <consortium name="DOE Joint Genome Institute"/>
            <consortium name="Mycorrhizal Genomics Consortium"/>
            <person name="Kohler A."/>
            <person name="Kuo A."/>
            <person name="Nagy L.G."/>
            <person name="Floudas D."/>
            <person name="Copeland A."/>
            <person name="Barry K.W."/>
            <person name="Cichocki N."/>
            <person name="Veneault-Fourrey C."/>
            <person name="LaButti K."/>
            <person name="Lindquist E.A."/>
            <person name="Lipzen A."/>
            <person name="Lundell T."/>
            <person name="Morin E."/>
            <person name="Murat C."/>
            <person name="Riley R."/>
            <person name="Ohm R."/>
            <person name="Sun H."/>
            <person name="Tunlid A."/>
            <person name="Henrissat B."/>
            <person name="Grigoriev I.V."/>
            <person name="Hibbett D.S."/>
            <person name="Martin F."/>
        </authorList>
    </citation>
    <scope>NUCLEOTIDE SEQUENCE [LARGE SCALE GENOMIC DNA]</scope>
    <source>
        <strain evidence="4">F 1598</strain>
    </source>
</reference>
<reference evidence="3 4" key="1">
    <citation type="submission" date="2014-04" db="EMBL/GenBank/DDBJ databases">
        <authorList>
            <consortium name="DOE Joint Genome Institute"/>
            <person name="Kuo A."/>
            <person name="Tarkka M."/>
            <person name="Buscot F."/>
            <person name="Kohler A."/>
            <person name="Nagy L.G."/>
            <person name="Floudas D."/>
            <person name="Copeland A."/>
            <person name="Barry K.W."/>
            <person name="Cichocki N."/>
            <person name="Veneault-Fourrey C."/>
            <person name="LaButti K."/>
            <person name="Lindquist E.A."/>
            <person name="Lipzen A."/>
            <person name="Lundell T."/>
            <person name="Morin E."/>
            <person name="Murat C."/>
            <person name="Sun H."/>
            <person name="Tunlid A."/>
            <person name="Henrissat B."/>
            <person name="Grigoriev I.V."/>
            <person name="Hibbett D.S."/>
            <person name="Martin F."/>
            <person name="Nordberg H.P."/>
            <person name="Cantor M.N."/>
            <person name="Hua S.X."/>
        </authorList>
    </citation>
    <scope>NUCLEOTIDE SEQUENCE [LARGE SCALE GENOMIC DNA]</scope>
    <source>
        <strain evidence="3 4">F 1598</strain>
    </source>
</reference>
<gene>
    <name evidence="3" type="ORF">PILCRDRAFT_462232</name>
</gene>
<feature type="region of interest" description="Disordered" evidence="1">
    <location>
        <begin position="305"/>
        <end position="413"/>
    </location>
</feature>
<evidence type="ECO:0000256" key="2">
    <source>
        <dbReference type="SAM" id="Phobius"/>
    </source>
</evidence>
<evidence type="ECO:0000256" key="1">
    <source>
        <dbReference type="SAM" id="MobiDB-lite"/>
    </source>
</evidence>